<feature type="domain" description="Solute-binding protein family 3/N-terminal" evidence="3">
    <location>
        <begin position="44"/>
        <end position="257"/>
    </location>
</feature>
<evidence type="ECO:0000313" key="4">
    <source>
        <dbReference type="EMBL" id="MQA38744.1"/>
    </source>
</evidence>
<comment type="caution">
    <text evidence="4">The sequence shown here is derived from an EMBL/GenBank/DDBJ whole genome shotgun (WGS) entry which is preliminary data.</text>
</comment>
<evidence type="ECO:0000259" key="3">
    <source>
        <dbReference type="SMART" id="SM00062"/>
    </source>
</evidence>
<protein>
    <submittedName>
        <fullName evidence="4">Transporter substrate-binding domain-containing protein</fullName>
    </submittedName>
</protein>
<dbReference type="Pfam" id="PF00497">
    <property type="entry name" value="SBP_bac_3"/>
    <property type="match status" value="1"/>
</dbReference>
<feature type="chain" id="PRO_5025676905" evidence="2">
    <location>
        <begin position="29"/>
        <end position="266"/>
    </location>
</feature>
<evidence type="ECO:0000256" key="2">
    <source>
        <dbReference type="SAM" id="SignalP"/>
    </source>
</evidence>
<keyword evidence="5" id="KW-1185">Reference proteome</keyword>
<dbReference type="InterPro" id="IPR001638">
    <property type="entry name" value="Solute-binding_3/MltF_N"/>
</dbReference>
<reference evidence="4 5" key="1">
    <citation type="submission" date="2019-10" db="EMBL/GenBank/DDBJ databases">
        <title>Two novel species isolated from a subtropical stream in China.</title>
        <authorList>
            <person name="Lu H."/>
        </authorList>
    </citation>
    <scope>NUCLEOTIDE SEQUENCE [LARGE SCALE GENOMIC DNA]</scope>
    <source>
        <strain evidence="4 5">FT29W</strain>
    </source>
</reference>
<dbReference type="SMART" id="SM00062">
    <property type="entry name" value="PBPb"/>
    <property type="match status" value="1"/>
</dbReference>
<evidence type="ECO:0000256" key="1">
    <source>
        <dbReference type="ARBA" id="ARBA00022729"/>
    </source>
</evidence>
<dbReference type="Gene3D" id="3.40.190.10">
    <property type="entry name" value="Periplasmic binding protein-like II"/>
    <property type="match status" value="2"/>
</dbReference>
<dbReference type="AlphaFoldDB" id="A0A6A7N113"/>
<proteinExistence type="predicted"/>
<evidence type="ECO:0000313" key="5">
    <source>
        <dbReference type="Proteomes" id="UP000440498"/>
    </source>
</evidence>
<dbReference type="PANTHER" id="PTHR35936">
    <property type="entry name" value="MEMBRANE-BOUND LYTIC MUREIN TRANSGLYCOSYLASE F"/>
    <property type="match status" value="1"/>
</dbReference>
<sequence length="266" mass="29506">MILSPPSPSRRMLLVVLAATCAAQPAAAADAITVVAPDFWCPFSCKAGAAQEGFTIDILRAIFNPLGRPVRYENLNYARALVAVRAGRYTATSPTYKDEAPDFIFPSTPISRNRYCFYTAPDSRWQYKHAASLAGQRVGIVQGYTYGKEIDQAVAQGLAAFEINYGEDLSYRLARKLMLGRLDSFIEDENLISYTMARHADVRLRQAGCAPVSYSYFALSPALAESKALAKEFDEGIARLHESGQLERILKPYGLRDWMGQYHKGQ</sequence>
<accession>A0A6A7N113</accession>
<organism evidence="4 5">
    <name type="scientific">Rugamonas aquatica</name>
    <dbReference type="NCBI Taxonomy" id="2743357"/>
    <lineage>
        <taxon>Bacteria</taxon>
        <taxon>Pseudomonadati</taxon>
        <taxon>Pseudomonadota</taxon>
        <taxon>Betaproteobacteria</taxon>
        <taxon>Burkholderiales</taxon>
        <taxon>Oxalobacteraceae</taxon>
        <taxon>Telluria group</taxon>
        <taxon>Rugamonas</taxon>
    </lineage>
</organism>
<dbReference type="PANTHER" id="PTHR35936:SF25">
    <property type="entry name" value="ABC TRANSPORTER SUBSTRATE-BINDING PROTEIN"/>
    <property type="match status" value="1"/>
</dbReference>
<keyword evidence="1 2" id="KW-0732">Signal</keyword>
<dbReference type="SUPFAM" id="SSF53850">
    <property type="entry name" value="Periplasmic binding protein-like II"/>
    <property type="match status" value="1"/>
</dbReference>
<dbReference type="RefSeq" id="WP_152838105.1">
    <property type="nucleotide sequence ID" value="NZ_WHUG01000004.1"/>
</dbReference>
<dbReference type="EMBL" id="WHUG01000004">
    <property type="protein sequence ID" value="MQA38744.1"/>
    <property type="molecule type" value="Genomic_DNA"/>
</dbReference>
<gene>
    <name evidence="4" type="ORF">GEV02_11320</name>
</gene>
<name>A0A6A7N113_9BURK</name>
<dbReference type="Proteomes" id="UP000440498">
    <property type="component" value="Unassembled WGS sequence"/>
</dbReference>
<feature type="signal peptide" evidence="2">
    <location>
        <begin position="1"/>
        <end position="28"/>
    </location>
</feature>